<gene>
    <name evidence="1" type="ORF">HanXRQr2_Chr01g0031211</name>
</gene>
<keyword evidence="2" id="KW-1185">Reference proteome</keyword>
<dbReference type="Gramene" id="mRNA:HanXRQr2_Chr01g0031211">
    <property type="protein sequence ID" value="mRNA:HanXRQr2_Chr01g0031211"/>
    <property type="gene ID" value="HanXRQr2_Chr01g0031211"/>
</dbReference>
<protein>
    <submittedName>
        <fullName evidence="1">Uncharacterized protein</fullName>
    </submittedName>
</protein>
<reference evidence="1" key="1">
    <citation type="journal article" date="2017" name="Nature">
        <title>The sunflower genome provides insights into oil metabolism, flowering and Asterid evolution.</title>
        <authorList>
            <person name="Badouin H."/>
            <person name="Gouzy J."/>
            <person name="Grassa C.J."/>
            <person name="Murat F."/>
            <person name="Staton S.E."/>
            <person name="Cottret L."/>
            <person name="Lelandais-Briere C."/>
            <person name="Owens G.L."/>
            <person name="Carrere S."/>
            <person name="Mayjonade B."/>
            <person name="Legrand L."/>
            <person name="Gill N."/>
            <person name="Kane N.C."/>
            <person name="Bowers J.E."/>
            <person name="Hubner S."/>
            <person name="Bellec A."/>
            <person name="Berard A."/>
            <person name="Berges H."/>
            <person name="Blanchet N."/>
            <person name="Boniface M.C."/>
            <person name="Brunel D."/>
            <person name="Catrice O."/>
            <person name="Chaidir N."/>
            <person name="Claudel C."/>
            <person name="Donnadieu C."/>
            <person name="Faraut T."/>
            <person name="Fievet G."/>
            <person name="Helmstetter N."/>
            <person name="King M."/>
            <person name="Knapp S.J."/>
            <person name="Lai Z."/>
            <person name="Le Paslier M.C."/>
            <person name="Lippi Y."/>
            <person name="Lorenzon L."/>
            <person name="Mandel J.R."/>
            <person name="Marage G."/>
            <person name="Marchand G."/>
            <person name="Marquand E."/>
            <person name="Bret-Mestries E."/>
            <person name="Morien E."/>
            <person name="Nambeesan S."/>
            <person name="Nguyen T."/>
            <person name="Pegot-Espagnet P."/>
            <person name="Pouilly N."/>
            <person name="Raftis F."/>
            <person name="Sallet E."/>
            <person name="Schiex T."/>
            <person name="Thomas J."/>
            <person name="Vandecasteele C."/>
            <person name="Vares D."/>
            <person name="Vear F."/>
            <person name="Vautrin S."/>
            <person name="Crespi M."/>
            <person name="Mangin B."/>
            <person name="Burke J.M."/>
            <person name="Salse J."/>
            <person name="Munos S."/>
            <person name="Vincourt P."/>
            <person name="Rieseberg L.H."/>
            <person name="Langlade N.B."/>
        </authorList>
    </citation>
    <scope>NUCLEOTIDE SEQUENCE</scope>
    <source>
        <tissue evidence="1">Leaves</tissue>
    </source>
</reference>
<dbReference type="EMBL" id="MNCJ02000316">
    <property type="protein sequence ID" value="KAF5822807.1"/>
    <property type="molecule type" value="Genomic_DNA"/>
</dbReference>
<proteinExistence type="predicted"/>
<name>A0A9K3JY91_HELAN</name>
<sequence>MIVCLWRIRCYVERCTIFIIRGCLYSARYRFVLLFIKGRTRNQLTRRITLKNYASPGVFKLGMSLRINMRKINRSKDLELLILFKEVWLCLHTSTNGINRTAMILL</sequence>
<dbReference type="AlphaFoldDB" id="A0A9K3JY91"/>
<evidence type="ECO:0000313" key="1">
    <source>
        <dbReference type="EMBL" id="KAF5822807.1"/>
    </source>
</evidence>
<accession>A0A9K3JY91</accession>
<organism evidence="1 2">
    <name type="scientific">Helianthus annuus</name>
    <name type="common">Common sunflower</name>
    <dbReference type="NCBI Taxonomy" id="4232"/>
    <lineage>
        <taxon>Eukaryota</taxon>
        <taxon>Viridiplantae</taxon>
        <taxon>Streptophyta</taxon>
        <taxon>Embryophyta</taxon>
        <taxon>Tracheophyta</taxon>
        <taxon>Spermatophyta</taxon>
        <taxon>Magnoliopsida</taxon>
        <taxon>eudicotyledons</taxon>
        <taxon>Gunneridae</taxon>
        <taxon>Pentapetalae</taxon>
        <taxon>asterids</taxon>
        <taxon>campanulids</taxon>
        <taxon>Asterales</taxon>
        <taxon>Asteraceae</taxon>
        <taxon>Asteroideae</taxon>
        <taxon>Heliantheae alliance</taxon>
        <taxon>Heliantheae</taxon>
        <taxon>Helianthus</taxon>
    </lineage>
</organism>
<dbReference type="Proteomes" id="UP000215914">
    <property type="component" value="Unassembled WGS sequence"/>
</dbReference>
<comment type="caution">
    <text evidence="1">The sequence shown here is derived from an EMBL/GenBank/DDBJ whole genome shotgun (WGS) entry which is preliminary data.</text>
</comment>
<reference evidence="1" key="2">
    <citation type="submission" date="2020-06" db="EMBL/GenBank/DDBJ databases">
        <title>Helianthus annuus Genome sequencing and assembly Release 2.</title>
        <authorList>
            <person name="Gouzy J."/>
            <person name="Langlade N."/>
            <person name="Munos S."/>
        </authorList>
    </citation>
    <scope>NUCLEOTIDE SEQUENCE</scope>
    <source>
        <tissue evidence="1">Leaves</tissue>
    </source>
</reference>
<evidence type="ECO:0000313" key="2">
    <source>
        <dbReference type="Proteomes" id="UP000215914"/>
    </source>
</evidence>